<proteinExistence type="inferred from homology"/>
<dbReference type="PROSITE" id="PS00136">
    <property type="entry name" value="SUBTILASE_ASP"/>
    <property type="match status" value="1"/>
</dbReference>
<dbReference type="CDD" id="cd07489">
    <property type="entry name" value="Peptidases_S8_5"/>
    <property type="match status" value="1"/>
</dbReference>
<dbReference type="InterPro" id="IPR050131">
    <property type="entry name" value="Peptidase_S8_subtilisin-like"/>
</dbReference>
<comment type="caution">
    <text evidence="12">The sequence shown here is derived from an EMBL/GenBank/DDBJ whole genome shotgun (WGS) entry which is preliminary data.</text>
</comment>
<evidence type="ECO:0000313" key="12">
    <source>
        <dbReference type="EMBL" id="KAH6675238.1"/>
    </source>
</evidence>
<dbReference type="PANTHER" id="PTHR43806:SF66">
    <property type="entry name" value="SERIN ENDOPEPTIDASE"/>
    <property type="match status" value="1"/>
</dbReference>
<dbReference type="GO" id="GO:0016020">
    <property type="term" value="C:membrane"/>
    <property type="evidence" value="ECO:0007669"/>
    <property type="project" value="InterPro"/>
</dbReference>
<organism evidence="12 13">
    <name type="scientific">Plectosphaerella plurivora</name>
    <dbReference type="NCBI Taxonomy" id="936078"/>
    <lineage>
        <taxon>Eukaryota</taxon>
        <taxon>Fungi</taxon>
        <taxon>Dikarya</taxon>
        <taxon>Ascomycota</taxon>
        <taxon>Pezizomycotina</taxon>
        <taxon>Sordariomycetes</taxon>
        <taxon>Hypocreomycetidae</taxon>
        <taxon>Glomerellales</taxon>
        <taxon>Plectosphaerellaceae</taxon>
        <taxon>Plectosphaerella</taxon>
    </lineage>
</organism>
<dbReference type="InterPro" id="IPR022398">
    <property type="entry name" value="Peptidase_S8_His-AS"/>
</dbReference>
<dbReference type="InterPro" id="IPR034187">
    <property type="entry name" value="Peptidases_S8_5"/>
</dbReference>
<feature type="signal peptide" evidence="9">
    <location>
        <begin position="1"/>
        <end position="19"/>
    </location>
</feature>
<sequence length="902" mass="97007">MRFSASAVAFLALSGSVAGRTSRRNAVTDDKPTDAIVSPKKFIVELDPSADREELVKDLGATPGCRVTKVFDSSIFSGISIESDSLNTDALQSLGAVVRAWAAVHIDLPPTIGGESFSDAAAAPEYRVHDMTGVDKLHAQGYFGKGAKIGVVDSGLDYKHPDLGGCLGVGCKVAGGHDFVGDDNPWPYPGYEKTPDEDPMDEQGHGTHVAGIISARGNEITGVAPDATLYAYKIFGNGGTDEETIIEAFIRAYEDGVDVISASVGSSGGWAESAWGEVSRRIVDEGVVVVIAAGNDGVLGPFAMSSGASSRDALAVASIDARVAAGRRWAATFNLDGHANRTILAYRPDFELFPPTVVNIPILPLTLNASVENDACSPLPEDVDLSGVIPLVRLGGCSDMQKEGNLNQRGATHILMYMEDGKLASFSGGGWSFSQKAMITHTAGEAIIKTILAGGNVTADFSLDPNTNYVGIYNSVGGKPSPFTSWGPTFDLGLKPDIAAPGGNILSTFPGGRYRQESGTSMAAPYISGIAALYIAKHGGRSVHGRGFARYLQARIANTGKTVEYTDPSGKDYGFWAPPIQVGTGLVDAVAVLNYKTSMNLAKFHLNDTASFSRYHKLQITNSADEGVEYRFAVQDAAGFETQWTDASEAPFAPRFKDFEELLPVKIAPEVTLPRRRVVLKPGETREVQFNFNQPEGLNASRIPVYSGKILISGSNGEELSAPYFGVAADIKRDIDDLFYSQSGYPRVVSTTNNTDISQKSTFSFNLDPAVQDFPKAQVILRYGTRQLRWDIFEESFREREWSYPPVPGVNKFVGSATSVDFLTLIDYPTVKPSDLNNTWAYPLENLPREVPVQGWWLGKLADGTQIKPGKYVMRIGALMPFGNPKAADNWHTWQSPVITVT</sequence>
<keyword evidence="13" id="KW-1185">Reference proteome</keyword>
<accession>A0A9P8V4T6</accession>
<dbReference type="PANTHER" id="PTHR43806">
    <property type="entry name" value="PEPTIDASE S8"/>
    <property type="match status" value="1"/>
</dbReference>
<evidence type="ECO:0000259" key="11">
    <source>
        <dbReference type="Pfam" id="PF06280"/>
    </source>
</evidence>
<dbReference type="CDD" id="cd02124">
    <property type="entry name" value="PA_PoS1_like"/>
    <property type="match status" value="1"/>
</dbReference>
<dbReference type="InterPro" id="IPR023827">
    <property type="entry name" value="Peptidase_S8_Asp-AS"/>
</dbReference>
<dbReference type="GO" id="GO:0006508">
    <property type="term" value="P:proteolysis"/>
    <property type="evidence" value="ECO:0007669"/>
    <property type="project" value="UniProtKB-KW"/>
</dbReference>
<dbReference type="PROSITE" id="PS51892">
    <property type="entry name" value="SUBTILASE"/>
    <property type="match status" value="1"/>
</dbReference>
<dbReference type="Gene3D" id="3.40.50.200">
    <property type="entry name" value="Peptidase S8/S53 domain"/>
    <property type="match status" value="2"/>
</dbReference>
<feature type="active site" description="Charge relay system" evidence="6 7">
    <location>
        <position position="153"/>
    </location>
</feature>
<protein>
    <submittedName>
        <fullName evidence="12">Minor extracellular protease vpr</fullName>
    </submittedName>
</protein>
<dbReference type="PRINTS" id="PR00723">
    <property type="entry name" value="SUBTILISIN"/>
</dbReference>
<feature type="active site" description="Charge relay system" evidence="6 7">
    <location>
        <position position="521"/>
    </location>
</feature>
<evidence type="ECO:0000256" key="4">
    <source>
        <dbReference type="ARBA" id="ARBA00022801"/>
    </source>
</evidence>
<evidence type="ECO:0000256" key="8">
    <source>
        <dbReference type="RuleBase" id="RU003355"/>
    </source>
</evidence>
<feature type="domain" description="Peptidase S8/S53" evidence="10">
    <location>
        <begin position="144"/>
        <end position="559"/>
    </location>
</feature>
<evidence type="ECO:0000313" key="13">
    <source>
        <dbReference type="Proteomes" id="UP000770015"/>
    </source>
</evidence>
<feature type="domain" description="C5a peptidase/Subtilisin-like protease SBT2-like Fn3-like" evidence="11">
    <location>
        <begin position="606"/>
        <end position="724"/>
    </location>
</feature>
<dbReference type="InterPro" id="IPR023828">
    <property type="entry name" value="Peptidase_S8_Ser-AS"/>
</dbReference>
<dbReference type="PROSITE" id="PS00138">
    <property type="entry name" value="SUBTILASE_SER"/>
    <property type="match status" value="1"/>
</dbReference>
<keyword evidence="2 7" id="KW-0645">Protease</keyword>
<evidence type="ECO:0000256" key="2">
    <source>
        <dbReference type="ARBA" id="ARBA00022670"/>
    </source>
</evidence>
<dbReference type="GO" id="GO:0004252">
    <property type="term" value="F:serine-type endopeptidase activity"/>
    <property type="evidence" value="ECO:0007669"/>
    <property type="project" value="UniProtKB-UniRule"/>
</dbReference>
<evidence type="ECO:0000259" key="10">
    <source>
        <dbReference type="Pfam" id="PF00082"/>
    </source>
</evidence>
<dbReference type="EMBL" id="JAGSXJ010000025">
    <property type="protein sequence ID" value="KAH6675238.1"/>
    <property type="molecule type" value="Genomic_DNA"/>
</dbReference>
<dbReference type="InterPro" id="IPR000209">
    <property type="entry name" value="Peptidase_S8/S53_dom"/>
</dbReference>
<evidence type="ECO:0000256" key="7">
    <source>
        <dbReference type="PROSITE-ProRule" id="PRU01240"/>
    </source>
</evidence>
<dbReference type="Proteomes" id="UP000770015">
    <property type="component" value="Unassembled WGS sequence"/>
</dbReference>
<dbReference type="AlphaFoldDB" id="A0A9P8V4T6"/>
<dbReference type="InterPro" id="IPR015500">
    <property type="entry name" value="Peptidase_S8_subtilisin-rel"/>
</dbReference>
<keyword evidence="4 7" id="KW-0378">Hydrolase</keyword>
<feature type="chain" id="PRO_5040139768" evidence="9">
    <location>
        <begin position="20"/>
        <end position="902"/>
    </location>
</feature>
<gene>
    <name evidence="12" type="ORF">F5X68DRAFT_246391</name>
</gene>
<dbReference type="Pfam" id="PF00082">
    <property type="entry name" value="Peptidase_S8"/>
    <property type="match status" value="1"/>
</dbReference>
<dbReference type="PROSITE" id="PS00137">
    <property type="entry name" value="SUBTILASE_HIS"/>
    <property type="match status" value="1"/>
</dbReference>
<dbReference type="SUPFAM" id="SSF52743">
    <property type="entry name" value="Subtilisin-like"/>
    <property type="match status" value="1"/>
</dbReference>
<keyword evidence="3 9" id="KW-0732">Signal</keyword>
<evidence type="ECO:0000256" key="1">
    <source>
        <dbReference type="ARBA" id="ARBA00011073"/>
    </source>
</evidence>
<evidence type="ECO:0000256" key="3">
    <source>
        <dbReference type="ARBA" id="ARBA00022729"/>
    </source>
</evidence>
<dbReference type="InterPro" id="IPR036852">
    <property type="entry name" value="Peptidase_S8/S53_dom_sf"/>
</dbReference>
<dbReference type="OrthoDB" id="10256524at2759"/>
<dbReference type="Pfam" id="PF06280">
    <property type="entry name" value="fn3_5"/>
    <property type="match status" value="1"/>
</dbReference>
<evidence type="ECO:0000256" key="9">
    <source>
        <dbReference type="SAM" id="SignalP"/>
    </source>
</evidence>
<name>A0A9P8V4T6_9PEZI</name>
<feature type="active site" description="Charge relay system" evidence="6 7">
    <location>
        <position position="205"/>
    </location>
</feature>
<comment type="similarity">
    <text evidence="1 7 8">Belongs to the peptidase S8 family.</text>
</comment>
<evidence type="ECO:0000256" key="6">
    <source>
        <dbReference type="PIRSR" id="PIRSR615500-1"/>
    </source>
</evidence>
<reference evidence="12" key="1">
    <citation type="journal article" date="2021" name="Nat. Commun.">
        <title>Genetic determinants of endophytism in the Arabidopsis root mycobiome.</title>
        <authorList>
            <person name="Mesny F."/>
            <person name="Miyauchi S."/>
            <person name="Thiergart T."/>
            <person name="Pickel B."/>
            <person name="Atanasova L."/>
            <person name="Karlsson M."/>
            <person name="Huettel B."/>
            <person name="Barry K.W."/>
            <person name="Haridas S."/>
            <person name="Chen C."/>
            <person name="Bauer D."/>
            <person name="Andreopoulos W."/>
            <person name="Pangilinan J."/>
            <person name="LaButti K."/>
            <person name="Riley R."/>
            <person name="Lipzen A."/>
            <person name="Clum A."/>
            <person name="Drula E."/>
            <person name="Henrissat B."/>
            <person name="Kohler A."/>
            <person name="Grigoriev I.V."/>
            <person name="Martin F.M."/>
            <person name="Hacquard S."/>
        </authorList>
    </citation>
    <scope>NUCLEOTIDE SEQUENCE</scope>
    <source>
        <strain evidence="12">MPI-SDFR-AT-0117</strain>
    </source>
</reference>
<keyword evidence="5 7" id="KW-0720">Serine protease</keyword>
<evidence type="ECO:0000256" key="5">
    <source>
        <dbReference type="ARBA" id="ARBA00022825"/>
    </source>
</evidence>
<dbReference type="InterPro" id="IPR010435">
    <property type="entry name" value="C5a/SBT2-like_Fn3"/>
</dbReference>